<evidence type="ECO:0000256" key="2">
    <source>
        <dbReference type="ARBA" id="ARBA00022801"/>
    </source>
</evidence>
<evidence type="ECO:0000256" key="3">
    <source>
        <dbReference type="ARBA" id="ARBA00022840"/>
    </source>
</evidence>
<dbReference type="SUPFAM" id="SSF160467">
    <property type="entry name" value="PH0987 N-terminal domain-like"/>
    <property type="match status" value="1"/>
</dbReference>
<comment type="caution">
    <text evidence="6">The sequence shown here is derived from an EMBL/GenBank/DDBJ whole genome shotgun (WGS) entry which is preliminary data.</text>
</comment>
<organism evidence="6 7">
    <name type="scientific">Paenibacillus gyeongsangnamensis</name>
    <dbReference type="NCBI Taxonomy" id="3388067"/>
    <lineage>
        <taxon>Bacteria</taxon>
        <taxon>Bacillati</taxon>
        <taxon>Bacillota</taxon>
        <taxon>Bacilli</taxon>
        <taxon>Bacillales</taxon>
        <taxon>Paenibacillaceae</taxon>
        <taxon>Paenibacillus</taxon>
    </lineage>
</organism>
<reference evidence="6 7" key="1">
    <citation type="submission" date="2022-12" db="EMBL/GenBank/DDBJ databases">
        <title>Draft genome sequence of Paenibacillus sp. dW9.</title>
        <authorList>
            <person name="Choi E.-W."/>
            <person name="Kim D.-U."/>
        </authorList>
    </citation>
    <scope>NUCLEOTIDE SEQUENCE [LARGE SCALE GENOMIC DNA]</scope>
    <source>
        <strain evidence="7">dW9</strain>
    </source>
</reference>
<sequence>MSFAEPGKGYELYPLGEAAVVIRWDGTIGERTRLRVDGTVRRLDRCRNPAITEWARAYTTVTVYYDPWRVYEGRLAERSSHSASGMSGGLPDASPYDLVCAWVHEQLQGLEEELGHTEASLELRTIPVCFGLAYGPDLEEVARRSGLSPEEAVAMYCSALYTVHLIGFAPGFPYLGGLPERLENPRRSEPRAAVPAGSVGIAGSQTGIYPAATPGGWQLIGRTPLRLFDPAREPASLLLPGDRVRFEPVSAARYKELEARLSRAQEEAGEDREDGASGTKEANAK</sequence>
<dbReference type="Gene3D" id="2.40.100.10">
    <property type="entry name" value="Cyclophilin-like"/>
    <property type="match status" value="1"/>
</dbReference>
<feature type="region of interest" description="Disordered" evidence="4">
    <location>
        <begin position="261"/>
        <end position="285"/>
    </location>
</feature>
<proteinExistence type="predicted"/>
<dbReference type="SMART" id="SM00796">
    <property type="entry name" value="AHS1"/>
    <property type="match status" value="1"/>
</dbReference>
<dbReference type="SUPFAM" id="SSF50891">
    <property type="entry name" value="Cyclophilin-like"/>
    <property type="match status" value="1"/>
</dbReference>
<evidence type="ECO:0000259" key="5">
    <source>
        <dbReference type="SMART" id="SM00796"/>
    </source>
</evidence>
<keyword evidence="3" id="KW-0067">ATP-binding</keyword>
<accession>A0ABT4QLW2</accession>
<dbReference type="NCBIfam" id="TIGR00370">
    <property type="entry name" value="5-oxoprolinase subunit PxpB"/>
    <property type="match status" value="1"/>
</dbReference>
<dbReference type="InterPro" id="IPR010016">
    <property type="entry name" value="PxpB"/>
</dbReference>
<evidence type="ECO:0000313" key="7">
    <source>
        <dbReference type="Proteomes" id="UP001527882"/>
    </source>
</evidence>
<dbReference type="RefSeq" id="WP_269886231.1">
    <property type="nucleotide sequence ID" value="NZ_JAQAGZ010000048.1"/>
</dbReference>
<dbReference type="GO" id="GO:0017168">
    <property type="term" value="F:5-oxoprolinase (ATP-hydrolyzing) activity"/>
    <property type="evidence" value="ECO:0007669"/>
    <property type="project" value="UniProtKB-EC"/>
</dbReference>
<gene>
    <name evidence="6" type="primary">pxpB</name>
    <name evidence="6" type="ORF">O9H85_36430</name>
</gene>
<protein>
    <submittedName>
        <fullName evidence="6">5-oxoprolinase subunit PxpB</fullName>
        <ecNumber evidence="6">3.5.2.9</ecNumber>
    </submittedName>
</protein>
<dbReference type="EMBL" id="JAQAGZ010000048">
    <property type="protein sequence ID" value="MCZ8517705.1"/>
    <property type="molecule type" value="Genomic_DNA"/>
</dbReference>
<dbReference type="PANTHER" id="PTHR34698">
    <property type="entry name" value="5-OXOPROLINASE SUBUNIT B"/>
    <property type="match status" value="1"/>
</dbReference>
<dbReference type="InterPro" id="IPR029000">
    <property type="entry name" value="Cyclophilin-like_dom_sf"/>
</dbReference>
<dbReference type="Pfam" id="PF02682">
    <property type="entry name" value="CT_C_D"/>
    <property type="match status" value="1"/>
</dbReference>
<feature type="domain" description="Carboxyltransferase" evidence="5">
    <location>
        <begin position="10"/>
        <end position="238"/>
    </location>
</feature>
<evidence type="ECO:0000313" key="6">
    <source>
        <dbReference type="EMBL" id="MCZ8517705.1"/>
    </source>
</evidence>
<dbReference type="Proteomes" id="UP001527882">
    <property type="component" value="Unassembled WGS sequence"/>
</dbReference>
<dbReference type="EC" id="3.5.2.9" evidence="6"/>
<name>A0ABT4QLW2_9BACL</name>
<dbReference type="PANTHER" id="PTHR34698:SF2">
    <property type="entry name" value="5-OXOPROLINASE SUBUNIT B"/>
    <property type="match status" value="1"/>
</dbReference>
<keyword evidence="2 6" id="KW-0378">Hydrolase</keyword>
<evidence type="ECO:0000256" key="4">
    <source>
        <dbReference type="SAM" id="MobiDB-lite"/>
    </source>
</evidence>
<evidence type="ECO:0000256" key="1">
    <source>
        <dbReference type="ARBA" id="ARBA00022741"/>
    </source>
</evidence>
<dbReference type="InterPro" id="IPR003833">
    <property type="entry name" value="CT_C_D"/>
</dbReference>
<dbReference type="Gene3D" id="3.30.1360.40">
    <property type="match status" value="1"/>
</dbReference>
<keyword evidence="7" id="KW-1185">Reference proteome</keyword>
<keyword evidence="1" id="KW-0547">Nucleotide-binding</keyword>